<dbReference type="Proteomes" id="UP000035579">
    <property type="component" value="Chromosome"/>
</dbReference>
<gene>
    <name evidence="1" type="ORF">AA314_07234</name>
</gene>
<organism evidence="1 2">
    <name type="scientific">Archangium gephyra</name>
    <dbReference type="NCBI Taxonomy" id="48"/>
    <lineage>
        <taxon>Bacteria</taxon>
        <taxon>Pseudomonadati</taxon>
        <taxon>Myxococcota</taxon>
        <taxon>Myxococcia</taxon>
        <taxon>Myxococcales</taxon>
        <taxon>Cystobacterineae</taxon>
        <taxon>Archangiaceae</taxon>
        <taxon>Archangium</taxon>
    </lineage>
</organism>
<accession>A0AAC8TGY7</accession>
<dbReference type="AlphaFoldDB" id="A0AAC8TGY7"/>
<name>A0AAC8TGY7_9BACT</name>
<dbReference type="KEGG" id="age:AA314_07234"/>
<evidence type="ECO:0000313" key="1">
    <source>
        <dbReference type="EMBL" id="AKJ05608.1"/>
    </source>
</evidence>
<evidence type="ECO:0000313" key="2">
    <source>
        <dbReference type="Proteomes" id="UP000035579"/>
    </source>
</evidence>
<sequence length="37" mass="4268">MGEKFRGNPNDWGLEEEELMVRACARWGPWVGTTTSR</sequence>
<proteinExistence type="predicted"/>
<dbReference type="EMBL" id="CP011509">
    <property type="protein sequence ID" value="AKJ05608.1"/>
    <property type="molecule type" value="Genomic_DNA"/>
</dbReference>
<reference evidence="1 2" key="1">
    <citation type="submission" date="2015-05" db="EMBL/GenBank/DDBJ databases">
        <title>Genome assembly of Archangium gephyra DSM 2261.</title>
        <authorList>
            <person name="Sharma G."/>
            <person name="Subramanian S."/>
        </authorList>
    </citation>
    <scope>NUCLEOTIDE SEQUENCE [LARGE SCALE GENOMIC DNA]</scope>
    <source>
        <strain evidence="1 2">DSM 2261</strain>
    </source>
</reference>
<protein>
    <submittedName>
        <fullName evidence="1">Uncharacterized protein</fullName>
    </submittedName>
</protein>